<dbReference type="InterPro" id="IPR036188">
    <property type="entry name" value="FAD/NAD-bd_sf"/>
</dbReference>
<comment type="caution">
    <text evidence="7">The sequence shown here is derived from an EMBL/GenBank/DDBJ whole genome shotgun (WGS) entry which is preliminary data.</text>
</comment>
<keyword evidence="3" id="KW-0274">FAD</keyword>
<dbReference type="Proteomes" id="UP000194761">
    <property type="component" value="Unassembled WGS sequence"/>
</dbReference>
<comment type="cofactor">
    <cofactor evidence="1">
        <name>FAD</name>
        <dbReference type="ChEBI" id="CHEBI:57692"/>
    </cofactor>
</comment>
<keyword evidence="8" id="KW-1185">Reference proteome</keyword>
<protein>
    <recommendedName>
        <fullName evidence="6">FAD dependent oxidoreductase domain-containing protein</fullName>
    </recommendedName>
</protein>
<dbReference type="SUPFAM" id="SSF51905">
    <property type="entry name" value="FAD/NAD(P)-binding domain"/>
    <property type="match status" value="1"/>
</dbReference>
<organism evidence="7 8">
    <name type="scientific">Streptosporangium minutum</name>
    <dbReference type="NCBI Taxonomy" id="569862"/>
    <lineage>
        <taxon>Bacteria</taxon>
        <taxon>Bacillati</taxon>
        <taxon>Actinomycetota</taxon>
        <taxon>Actinomycetes</taxon>
        <taxon>Streptosporangiales</taxon>
        <taxon>Streptosporangiaceae</taxon>
        <taxon>Streptosporangium</taxon>
    </lineage>
</organism>
<evidence type="ECO:0000313" key="8">
    <source>
        <dbReference type="Proteomes" id="UP000194761"/>
    </source>
</evidence>
<gene>
    <name evidence="7" type="ORF">CA984_38955</name>
</gene>
<reference evidence="7 8" key="1">
    <citation type="submission" date="2017-05" db="EMBL/GenBank/DDBJ databases">
        <title>Biotechnological potential of actinobacteria isolated from South African environments.</title>
        <authorList>
            <person name="Le Roes-Hill M."/>
            <person name="Prins A."/>
            <person name="Durrell K.A."/>
        </authorList>
    </citation>
    <scope>NUCLEOTIDE SEQUENCE [LARGE SCALE GENOMIC DNA]</scope>
    <source>
        <strain evidence="7">M26</strain>
    </source>
</reference>
<evidence type="ECO:0000256" key="4">
    <source>
        <dbReference type="ARBA" id="ARBA00023002"/>
    </source>
</evidence>
<dbReference type="GO" id="GO:0050660">
    <property type="term" value="F:flavin adenine dinucleotide binding"/>
    <property type="evidence" value="ECO:0007669"/>
    <property type="project" value="InterPro"/>
</dbReference>
<dbReference type="Gene3D" id="3.30.9.10">
    <property type="entry name" value="D-Amino Acid Oxidase, subunit A, domain 2"/>
    <property type="match status" value="1"/>
</dbReference>
<evidence type="ECO:0000256" key="3">
    <source>
        <dbReference type="ARBA" id="ARBA00022827"/>
    </source>
</evidence>
<feature type="region of interest" description="Disordered" evidence="5">
    <location>
        <begin position="396"/>
        <end position="420"/>
    </location>
</feature>
<name>A0A243QVC3_9ACTN</name>
<evidence type="ECO:0000256" key="2">
    <source>
        <dbReference type="ARBA" id="ARBA00022630"/>
    </source>
</evidence>
<sequence length="420" mass="46100">MPDGEGRSTGGGGRGMKSVIVVGAGIWGTSLALRLAESGWRVTLVEQYQPGHLRQASAGETRLLRASHGTDDWYARMARRARELWRDLGERVGEELYAETGMLWFARRAQGWERASASVLERLDIPHELWDPARAAALFPDFRGDDLEFVLWEPEAGVVRARRATQVTARLARAAGVTVVRGRAEPYGAGVLEPYNVVFRRGTEAHGMAFQGWAEPRGESRGPAVRVGEEVLRADRVVWACGAWLPRLFPGVADLQVTKQDTAHFAVAPGWDTPAWVDYDGSVYGHGDLDGLGMKVTSDAEGEPYDPETGDRRISPSSEEASRAYLRRRFPGLAGAPVLFSQVCQYTLTPDGEWVIAQPEDGVWLLGGDSGHGFKHAPALAEYVAEILDGARQPEPRFGLHPRVPVRGLRTSGRTDRADR</sequence>
<evidence type="ECO:0000313" key="7">
    <source>
        <dbReference type="EMBL" id="OUC86026.1"/>
    </source>
</evidence>
<evidence type="ECO:0000256" key="5">
    <source>
        <dbReference type="SAM" id="MobiDB-lite"/>
    </source>
</evidence>
<evidence type="ECO:0000256" key="1">
    <source>
        <dbReference type="ARBA" id="ARBA00001974"/>
    </source>
</evidence>
<dbReference type="SUPFAM" id="SSF54373">
    <property type="entry name" value="FAD-linked reductases, C-terminal domain"/>
    <property type="match status" value="1"/>
</dbReference>
<dbReference type="AlphaFoldDB" id="A0A243QVC3"/>
<keyword evidence="2" id="KW-0285">Flavoprotein</keyword>
<dbReference type="InterPro" id="IPR006076">
    <property type="entry name" value="FAD-dep_OxRdtase"/>
</dbReference>
<dbReference type="Gene3D" id="3.50.50.60">
    <property type="entry name" value="FAD/NAD(P)-binding domain"/>
    <property type="match status" value="1"/>
</dbReference>
<feature type="region of interest" description="Disordered" evidence="5">
    <location>
        <begin position="297"/>
        <end position="318"/>
    </location>
</feature>
<dbReference type="GO" id="GO:0008115">
    <property type="term" value="F:sarcosine oxidase activity"/>
    <property type="evidence" value="ECO:0007669"/>
    <property type="project" value="TreeGrafter"/>
</dbReference>
<dbReference type="Pfam" id="PF01266">
    <property type="entry name" value="DAO"/>
    <property type="match status" value="1"/>
</dbReference>
<dbReference type="PANTHER" id="PTHR10961:SF46">
    <property type="entry name" value="PEROXISOMAL SARCOSINE OXIDASE"/>
    <property type="match status" value="1"/>
</dbReference>
<evidence type="ECO:0000259" key="6">
    <source>
        <dbReference type="Pfam" id="PF01266"/>
    </source>
</evidence>
<dbReference type="EMBL" id="NGFP01000305">
    <property type="protein sequence ID" value="OUC86026.1"/>
    <property type="molecule type" value="Genomic_DNA"/>
</dbReference>
<dbReference type="InterPro" id="IPR045170">
    <property type="entry name" value="MTOX"/>
</dbReference>
<proteinExistence type="predicted"/>
<keyword evidence="4" id="KW-0560">Oxidoreductase</keyword>
<dbReference type="PANTHER" id="PTHR10961">
    <property type="entry name" value="PEROXISOMAL SARCOSINE OXIDASE"/>
    <property type="match status" value="1"/>
</dbReference>
<accession>A0A243QVC3</accession>
<feature type="domain" description="FAD dependent oxidoreductase" evidence="6">
    <location>
        <begin position="19"/>
        <end position="386"/>
    </location>
</feature>